<dbReference type="InterPro" id="IPR006237">
    <property type="entry name" value="L-Met_gamma_lys"/>
</dbReference>
<dbReference type="Proteomes" id="UP001595843">
    <property type="component" value="Unassembled WGS sequence"/>
</dbReference>
<dbReference type="EMBL" id="JBHSAP010000018">
    <property type="protein sequence ID" value="MFC4078287.1"/>
    <property type="molecule type" value="Genomic_DNA"/>
</dbReference>
<dbReference type="InterPro" id="IPR000277">
    <property type="entry name" value="Cys/Met-Metab_PyrdxlP-dep_enz"/>
</dbReference>
<dbReference type="RefSeq" id="WP_380706101.1">
    <property type="nucleotide sequence ID" value="NZ_JBHSAP010000018.1"/>
</dbReference>
<dbReference type="PANTHER" id="PTHR11808:SF80">
    <property type="entry name" value="CYSTATHIONINE GAMMA-LYASE"/>
    <property type="match status" value="1"/>
</dbReference>
<evidence type="ECO:0000313" key="9">
    <source>
        <dbReference type="EMBL" id="MFC4078287.1"/>
    </source>
</evidence>
<comment type="similarity">
    <text evidence="2">Belongs to the trans-sulfuration enzymes family. L-methionine gamma-lyase subfamily.</text>
</comment>
<evidence type="ECO:0000256" key="7">
    <source>
        <dbReference type="ARBA" id="ARBA00049180"/>
    </source>
</evidence>
<gene>
    <name evidence="9" type="primary">megL</name>
    <name evidence="9" type="ORF">ACFOUO_15930</name>
</gene>
<dbReference type="InterPro" id="IPR015422">
    <property type="entry name" value="PyrdxlP-dep_Trfase_small"/>
</dbReference>
<keyword evidence="10" id="KW-1185">Reference proteome</keyword>
<sequence length="395" mass="42715">MEEKKGFSTRLVHGGGEPCPQTGSLIPPLYQTSTFVFDNVEQGAKRFAGEEKGYIYSRLGNPTLTRLEEALADLEEAEAGLAFGSGMAAVSGVLIALLKNGDHLLCGDTVYGCTYGLLRLFQEKFGIEVGFADLSAPEEAVKAIQPNTRVIYLETPVNPTMNLVDLEAVSRLARQTGAWVVVDNTFATPYLQQPLKLGADFVVHSATKYIGGHGDVIAGITLGKREILDEIRSTTLKDIGGVLSPFDAWLLLRGLRTLAVRMDRHVANAREVVRFLENHPAVGEVLYPGSPNHPQNRLANRQMRAPGGVVGFRLKGGESAARAFLDRVRLCRLTVSLGETTTLIQHPATMTHAVVPADAREQMGITGDLVRISTGIEDIQDIIADLEQALDKGSS</sequence>
<dbReference type="Pfam" id="PF01053">
    <property type="entry name" value="Cys_Met_Meta_PP"/>
    <property type="match status" value="1"/>
</dbReference>
<evidence type="ECO:0000256" key="1">
    <source>
        <dbReference type="ARBA" id="ARBA00001933"/>
    </source>
</evidence>
<dbReference type="GO" id="GO:0018826">
    <property type="term" value="F:methionine gamma-lyase activity"/>
    <property type="evidence" value="ECO:0007669"/>
    <property type="project" value="UniProtKB-EC"/>
</dbReference>
<name>A0ABV8JH32_9BACL</name>
<dbReference type="InterPro" id="IPR015421">
    <property type="entry name" value="PyrdxlP-dep_Trfase_major"/>
</dbReference>
<dbReference type="Gene3D" id="3.90.1150.10">
    <property type="entry name" value="Aspartate Aminotransferase, domain 1"/>
    <property type="match status" value="1"/>
</dbReference>
<organism evidence="9 10">
    <name type="scientific">Salinithrix halophila</name>
    <dbReference type="NCBI Taxonomy" id="1485204"/>
    <lineage>
        <taxon>Bacteria</taxon>
        <taxon>Bacillati</taxon>
        <taxon>Bacillota</taxon>
        <taxon>Bacilli</taxon>
        <taxon>Bacillales</taxon>
        <taxon>Thermoactinomycetaceae</taxon>
        <taxon>Salinithrix</taxon>
    </lineage>
</organism>
<dbReference type="PROSITE" id="PS00868">
    <property type="entry name" value="CYS_MET_METAB_PP"/>
    <property type="match status" value="1"/>
</dbReference>
<dbReference type="PANTHER" id="PTHR11808">
    <property type="entry name" value="TRANS-SULFURATION ENZYME FAMILY MEMBER"/>
    <property type="match status" value="1"/>
</dbReference>
<proteinExistence type="inferred from homology"/>
<evidence type="ECO:0000256" key="3">
    <source>
        <dbReference type="ARBA" id="ARBA00012222"/>
    </source>
</evidence>
<keyword evidence="6 9" id="KW-0456">Lyase</keyword>
<evidence type="ECO:0000256" key="6">
    <source>
        <dbReference type="ARBA" id="ARBA00023239"/>
    </source>
</evidence>
<evidence type="ECO:0000313" key="10">
    <source>
        <dbReference type="Proteomes" id="UP001595843"/>
    </source>
</evidence>
<dbReference type="CDD" id="cd00614">
    <property type="entry name" value="CGS_like"/>
    <property type="match status" value="1"/>
</dbReference>
<evidence type="ECO:0000256" key="5">
    <source>
        <dbReference type="ARBA" id="ARBA00022898"/>
    </source>
</evidence>
<reference evidence="10" key="1">
    <citation type="journal article" date="2019" name="Int. J. Syst. Evol. Microbiol.">
        <title>The Global Catalogue of Microorganisms (GCM) 10K type strain sequencing project: providing services to taxonomists for standard genome sequencing and annotation.</title>
        <authorList>
            <consortium name="The Broad Institute Genomics Platform"/>
            <consortium name="The Broad Institute Genome Sequencing Center for Infectious Disease"/>
            <person name="Wu L."/>
            <person name="Ma J."/>
        </authorList>
    </citation>
    <scope>NUCLEOTIDE SEQUENCE [LARGE SCALE GENOMIC DNA]</scope>
    <source>
        <strain evidence="10">IBRC-M 10813</strain>
    </source>
</reference>
<keyword evidence="5 8" id="KW-0663">Pyridoxal phosphate</keyword>
<protein>
    <recommendedName>
        <fullName evidence="4">L-methionine gamma-lyase</fullName>
        <ecNumber evidence="3">4.4.1.11</ecNumber>
    </recommendedName>
</protein>
<evidence type="ECO:0000256" key="4">
    <source>
        <dbReference type="ARBA" id="ARBA00019040"/>
    </source>
</evidence>
<evidence type="ECO:0000256" key="2">
    <source>
        <dbReference type="ARBA" id="ARBA00008667"/>
    </source>
</evidence>
<dbReference type="NCBIfam" id="TIGR01328">
    <property type="entry name" value="met_gam_lyase"/>
    <property type="match status" value="1"/>
</dbReference>
<dbReference type="InterPro" id="IPR015424">
    <property type="entry name" value="PyrdxlP-dep_Trfase"/>
</dbReference>
<dbReference type="InterPro" id="IPR054542">
    <property type="entry name" value="Cys_met_metab_PP"/>
</dbReference>
<dbReference type="EC" id="4.4.1.11" evidence="3"/>
<comment type="cofactor">
    <cofactor evidence="1 8">
        <name>pyridoxal 5'-phosphate</name>
        <dbReference type="ChEBI" id="CHEBI:597326"/>
    </cofactor>
</comment>
<comment type="catalytic activity">
    <reaction evidence="7">
        <text>L-methionine + H2O = methanethiol + 2-oxobutanoate + NH4(+)</text>
        <dbReference type="Rhea" id="RHEA:23800"/>
        <dbReference type="ChEBI" id="CHEBI:15377"/>
        <dbReference type="ChEBI" id="CHEBI:16007"/>
        <dbReference type="ChEBI" id="CHEBI:16763"/>
        <dbReference type="ChEBI" id="CHEBI:28938"/>
        <dbReference type="ChEBI" id="CHEBI:57844"/>
        <dbReference type="EC" id="4.4.1.11"/>
    </reaction>
</comment>
<dbReference type="Gene3D" id="3.40.640.10">
    <property type="entry name" value="Type I PLP-dependent aspartate aminotransferase-like (Major domain)"/>
    <property type="match status" value="1"/>
</dbReference>
<evidence type="ECO:0000256" key="8">
    <source>
        <dbReference type="RuleBase" id="RU362118"/>
    </source>
</evidence>
<dbReference type="SUPFAM" id="SSF53383">
    <property type="entry name" value="PLP-dependent transferases"/>
    <property type="match status" value="1"/>
</dbReference>
<comment type="caution">
    <text evidence="9">The sequence shown here is derived from an EMBL/GenBank/DDBJ whole genome shotgun (WGS) entry which is preliminary data.</text>
</comment>
<accession>A0ABV8JH32</accession>
<dbReference type="PIRSF" id="PIRSF001434">
    <property type="entry name" value="CGS"/>
    <property type="match status" value="1"/>
</dbReference>